<dbReference type="KEGG" id="vg:13165572"/>
<dbReference type="RefSeq" id="YP_006489192.1">
    <property type="nucleotide sequence ID" value="NC_018088.1"/>
</dbReference>
<dbReference type="EMBL" id="HQ317390">
    <property type="protein sequence ID" value="AFK66602.1"/>
    <property type="molecule type" value="Genomic_DNA"/>
</dbReference>
<keyword evidence="2" id="KW-1185">Reference proteome</keyword>
<sequence>MNYFRLARKITESFDFNKPCLNKRVRLVKKLCIKAGIKPLTLGQKMQLVKLDQDLELLEIDKYFNRYKIIALNIKIQSFLK</sequence>
<reference evidence="1 2" key="1">
    <citation type="journal article" date="2013" name="Extremophiles">
        <title>Genomic analysis of cold-active Colwelliaphage 9A and psychrophilic phage-host interactions.</title>
        <authorList>
            <person name="Colangelo-Lillis J.R."/>
            <person name="Deming J.W."/>
        </authorList>
    </citation>
    <scope>NUCLEOTIDE SEQUENCE [LARGE SCALE GENOMIC DNA]</scope>
    <source>
        <strain evidence="1">9A</strain>
    </source>
</reference>
<accession>I3UM87</accession>
<dbReference type="GeneID" id="13165572"/>
<gene>
    <name evidence="1" type="ORF">COPG_00006</name>
</gene>
<proteinExistence type="predicted"/>
<evidence type="ECO:0000313" key="1">
    <source>
        <dbReference type="EMBL" id="AFK66602.1"/>
    </source>
</evidence>
<protein>
    <submittedName>
        <fullName evidence="1">Uncharacterized protein</fullName>
    </submittedName>
</protein>
<dbReference type="Proteomes" id="UP000005266">
    <property type="component" value="Segment"/>
</dbReference>
<name>I3UM87_9CAUD</name>
<organism evidence="1 2">
    <name type="scientific">Colwellia phage 9A</name>
    <dbReference type="NCBI Taxonomy" id="765765"/>
    <lineage>
        <taxon>Viruses</taxon>
        <taxon>Duplodnaviria</taxon>
        <taxon>Heunggongvirae</taxon>
        <taxon>Uroviricota</taxon>
        <taxon>Caudoviricetes</taxon>
        <taxon>Franklinbayvirus</taxon>
        <taxon>Franklinbayvirus fv9A</taxon>
    </lineage>
</organism>
<evidence type="ECO:0000313" key="2">
    <source>
        <dbReference type="Proteomes" id="UP000005266"/>
    </source>
</evidence>